<dbReference type="OrthoDB" id="9776025at2"/>
<comment type="subunit">
    <text evidence="2 5">Homopentamer.</text>
</comment>
<reference evidence="8 9" key="1">
    <citation type="submission" date="2018-09" db="EMBL/GenBank/DDBJ databases">
        <title>Genomic Encyclopedia of Archaeal and Bacterial Type Strains, Phase II (KMG-II): from individual species to whole genera.</title>
        <authorList>
            <person name="Goeker M."/>
        </authorList>
    </citation>
    <scope>NUCLEOTIDE SEQUENCE [LARGE SCALE GENOMIC DNA]</scope>
    <source>
        <strain evidence="8 9">DSM 17008</strain>
    </source>
</reference>
<name>A0A419V8Y0_9BACL</name>
<evidence type="ECO:0000256" key="2">
    <source>
        <dbReference type="ARBA" id="ARBA00011255"/>
    </source>
</evidence>
<accession>A0A419V8Y0</accession>
<organism evidence="8 9">
    <name type="scientific">Sinobaca qinghaiensis</name>
    <dbReference type="NCBI Taxonomy" id="342944"/>
    <lineage>
        <taxon>Bacteria</taxon>
        <taxon>Bacillati</taxon>
        <taxon>Bacillota</taxon>
        <taxon>Bacilli</taxon>
        <taxon>Bacillales</taxon>
        <taxon>Sporolactobacillaceae</taxon>
        <taxon>Sinobaca</taxon>
    </lineage>
</organism>
<dbReference type="Pfam" id="PF02465">
    <property type="entry name" value="FliD_N"/>
    <property type="match status" value="1"/>
</dbReference>
<keyword evidence="4 5" id="KW-0975">Bacterial flagellum</keyword>
<keyword evidence="8" id="KW-0282">Flagellum</keyword>
<dbReference type="GO" id="GO:0009424">
    <property type="term" value="C:bacterial-type flagellum hook"/>
    <property type="evidence" value="ECO:0007669"/>
    <property type="project" value="UniProtKB-UniRule"/>
</dbReference>
<proteinExistence type="inferred from homology"/>
<dbReference type="InterPro" id="IPR003481">
    <property type="entry name" value="FliD_N"/>
</dbReference>
<evidence type="ECO:0000256" key="3">
    <source>
        <dbReference type="ARBA" id="ARBA00023054"/>
    </source>
</evidence>
<dbReference type="AlphaFoldDB" id="A0A419V8Y0"/>
<comment type="similarity">
    <text evidence="1 5">Belongs to the FliD family.</text>
</comment>
<keyword evidence="5" id="KW-0964">Secreted</keyword>
<evidence type="ECO:0000256" key="5">
    <source>
        <dbReference type="RuleBase" id="RU362066"/>
    </source>
</evidence>
<gene>
    <name evidence="8" type="ORF">ATL39_0751</name>
</gene>
<dbReference type="Proteomes" id="UP000285120">
    <property type="component" value="Unassembled WGS sequence"/>
</dbReference>
<evidence type="ECO:0000256" key="4">
    <source>
        <dbReference type="ARBA" id="ARBA00023143"/>
    </source>
</evidence>
<dbReference type="InterPro" id="IPR010809">
    <property type="entry name" value="FliD_C"/>
</dbReference>
<keyword evidence="9" id="KW-1185">Reference proteome</keyword>
<evidence type="ECO:0000259" key="6">
    <source>
        <dbReference type="Pfam" id="PF02465"/>
    </source>
</evidence>
<dbReference type="GO" id="GO:0005576">
    <property type="term" value="C:extracellular region"/>
    <property type="evidence" value="ECO:0007669"/>
    <property type="project" value="UniProtKB-SubCell"/>
</dbReference>
<evidence type="ECO:0000256" key="1">
    <source>
        <dbReference type="ARBA" id="ARBA00009764"/>
    </source>
</evidence>
<evidence type="ECO:0000313" key="8">
    <source>
        <dbReference type="EMBL" id="RKD76532.1"/>
    </source>
</evidence>
<keyword evidence="8" id="KW-0969">Cilium</keyword>
<evidence type="ECO:0000259" key="7">
    <source>
        <dbReference type="Pfam" id="PF07195"/>
    </source>
</evidence>
<comment type="caution">
    <text evidence="8">The sequence shown here is derived from an EMBL/GenBank/DDBJ whole genome shotgun (WGS) entry which is preliminary data.</text>
</comment>
<sequence>MAMNRVTGFGSGMDINQMVKDLMRAERMPMDKLTQKKTTIAYQMEEYRSVNRMFNDFRTSTFDTVMRASNMQARTAASTNDARVTSTANAEAGNSSYQLSEVRELAKAASLTTSARVGDETFKSTASLGSQSYAANAPEWKAGVTQKETLRADGTQTAFTVSKDNLKTDAAGDMIIKGRNQNYEVVTGDAVLTANQVRVTFAGDGSSMELEFGKAPTSGDVSVDYFTTSATQSFNPTAAQSTFSIGKGSIDPSTLDIRVGGGGPLVIVTDPDQTLQAGEAYLNSATGQIRLAEATTEALEVNYTQQYETGAISTFNAEGKEVKEQFIIQSGQSLNQVMTAVRNSKVGVQGFYDQFTGNISMNRSETGKFNPDGPEMTFEGNFFQNTLGLGSANYTDASNAKFTLNGMDTERTSNTFTVNGMTMTLKDTFTAAEGAVTLSSTVNTDGVFDTVKGFVDEYNKMLETINGKLKETLNRDYPPLTDEQRAELSESEIEKWDKLAQSGMIRNDRIISNAMTTIRNDLYGSVSGSSFGNLTSLGITTTRNYMDGGKLEIDETKLRAAIESDAEGVFNVFAANGETKNEQGVARRMRDSLDTAITQIAERAGGLKGKVQNNQFTLGRELMNTDDRISDFERKLTMIEDRYWRQFSAMEKAMSAANNQSNMIFSMFNSNQ</sequence>
<dbReference type="GO" id="GO:0071973">
    <property type="term" value="P:bacterial-type flagellum-dependent cell motility"/>
    <property type="evidence" value="ECO:0007669"/>
    <property type="project" value="TreeGrafter"/>
</dbReference>
<dbReference type="InterPro" id="IPR040026">
    <property type="entry name" value="FliD"/>
</dbReference>
<dbReference type="PANTHER" id="PTHR30288">
    <property type="entry name" value="FLAGELLAR CAP/ASSEMBLY PROTEIN FLID"/>
    <property type="match status" value="1"/>
</dbReference>
<dbReference type="GO" id="GO:0007155">
    <property type="term" value="P:cell adhesion"/>
    <property type="evidence" value="ECO:0007669"/>
    <property type="project" value="InterPro"/>
</dbReference>
<comment type="function">
    <text evidence="5">Required for morphogenesis and for the elongation of the flagellar filament by facilitating polymerization of the flagellin monomers at the tip of growing filament. Forms a capping structure, which prevents flagellin subunits (transported through the central channel of the flagellum) from leaking out without polymerization at the distal end.</text>
</comment>
<comment type="subcellular location">
    <subcellularLocation>
        <location evidence="5">Secreted</location>
    </subcellularLocation>
    <subcellularLocation>
        <location evidence="5">Bacterial flagellum</location>
    </subcellularLocation>
</comment>
<dbReference type="RefSeq" id="WP_120191925.1">
    <property type="nucleotide sequence ID" value="NZ_RAPK01000006.1"/>
</dbReference>
<protein>
    <recommendedName>
        <fullName evidence="5">Flagellar hook-associated protein 2</fullName>
        <shortName evidence="5">HAP2</shortName>
    </recommendedName>
    <alternativeName>
        <fullName evidence="5">Flagellar cap protein</fullName>
    </alternativeName>
</protein>
<dbReference type="GO" id="GO:0009421">
    <property type="term" value="C:bacterial-type flagellum filament cap"/>
    <property type="evidence" value="ECO:0007669"/>
    <property type="project" value="InterPro"/>
</dbReference>
<feature type="domain" description="Flagellar hook-associated protein 2 C-terminal" evidence="7">
    <location>
        <begin position="397"/>
        <end position="658"/>
    </location>
</feature>
<feature type="domain" description="Flagellar hook-associated protein 2 N-terminal" evidence="6">
    <location>
        <begin position="11"/>
        <end position="108"/>
    </location>
</feature>
<keyword evidence="3" id="KW-0175">Coiled coil</keyword>
<dbReference type="Pfam" id="PF07195">
    <property type="entry name" value="FliD_C"/>
    <property type="match status" value="1"/>
</dbReference>
<dbReference type="PANTHER" id="PTHR30288:SF0">
    <property type="entry name" value="FLAGELLAR HOOK-ASSOCIATED PROTEIN 2"/>
    <property type="match status" value="1"/>
</dbReference>
<dbReference type="EMBL" id="RAPK01000006">
    <property type="protein sequence ID" value="RKD76532.1"/>
    <property type="molecule type" value="Genomic_DNA"/>
</dbReference>
<evidence type="ECO:0000313" key="9">
    <source>
        <dbReference type="Proteomes" id="UP000285120"/>
    </source>
</evidence>
<keyword evidence="8" id="KW-0966">Cell projection</keyword>